<evidence type="ECO:0000259" key="8">
    <source>
        <dbReference type="PROSITE" id="PS51032"/>
    </source>
</evidence>
<dbReference type="OMA" id="NEPIATM"/>
<dbReference type="InterPro" id="IPR036955">
    <property type="entry name" value="AP2/ERF_dom_sf"/>
</dbReference>
<dbReference type="SMART" id="SM00380">
    <property type="entry name" value="AP2"/>
    <property type="match status" value="2"/>
</dbReference>
<keyword evidence="4" id="KW-0238">DNA-binding</keyword>
<evidence type="ECO:0000313" key="9">
    <source>
        <dbReference type="EMBL" id="ONK74558.1"/>
    </source>
</evidence>
<keyword evidence="5" id="KW-0804">Transcription</keyword>
<reference evidence="10" key="1">
    <citation type="journal article" date="2017" name="Nat. Commun.">
        <title>The asparagus genome sheds light on the origin and evolution of a young Y chromosome.</title>
        <authorList>
            <person name="Harkess A."/>
            <person name="Zhou J."/>
            <person name="Xu C."/>
            <person name="Bowers J.E."/>
            <person name="Van der Hulst R."/>
            <person name="Ayyampalayam S."/>
            <person name="Mercati F."/>
            <person name="Riccardi P."/>
            <person name="McKain M.R."/>
            <person name="Kakrana A."/>
            <person name="Tang H."/>
            <person name="Ray J."/>
            <person name="Groenendijk J."/>
            <person name="Arikit S."/>
            <person name="Mathioni S.M."/>
            <person name="Nakano M."/>
            <person name="Shan H."/>
            <person name="Telgmann-Rauber A."/>
            <person name="Kanno A."/>
            <person name="Yue Z."/>
            <person name="Chen H."/>
            <person name="Li W."/>
            <person name="Chen Y."/>
            <person name="Xu X."/>
            <person name="Zhang Y."/>
            <person name="Luo S."/>
            <person name="Chen H."/>
            <person name="Gao J."/>
            <person name="Mao Z."/>
            <person name="Pires J.C."/>
            <person name="Luo M."/>
            <person name="Kudrna D."/>
            <person name="Wing R.A."/>
            <person name="Meyers B.C."/>
            <person name="Yi K."/>
            <person name="Kong H."/>
            <person name="Lavrijsen P."/>
            <person name="Sunseri F."/>
            <person name="Falavigna A."/>
            <person name="Ye Y."/>
            <person name="Leebens-Mack J.H."/>
            <person name="Chen G."/>
        </authorList>
    </citation>
    <scope>NUCLEOTIDE SEQUENCE [LARGE SCALE GENOMIC DNA]</scope>
    <source>
        <strain evidence="10">cv. DH0086</strain>
    </source>
</reference>
<dbReference type="Proteomes" id="UP000243459">
    <property type="component" value="Chromosome 3"/>
</dbReference>
<evidence type="ECO:0000256" key="7">
    <source>
        <dbReference type="ARBA" id="ARBA00037973"/>
    </source>
</evidence>
<evidence type="ECO:0000313" key="10">
    <source>
        <dbReference type="Proteomes" id="UP000243459"/>
    </source>
</evidence>
<dbReference type="InterPro" id="IPR001471">
    <property type="entry name" value="AP2/ERF_dom"/>
</dbReference>
<organism evidence="9 10">
    <name type="scientific">Asparagus officinalis</name>
    <name type="common">Garden asparagus</name>
    <dbReference type="NCBI Taxonomy" id="4686"/>
    <lineage>
        <taxon>Eukaryota</taxon>
        <taxon>Viridiplantae</taxon>
        <taxon>Streptophyta</taxon>
        <taxon>Embryophyta</taxon>
        <taxon>Tracheophyta</taxon>
        <taxon>Spermatophyta</taxon>
        <taxon>Magnoliopsida</taxon>
        <taxon>Liliopsida</taxon>
        <taxon>Asparagales</taxon>
        <taxon>Asparagaceae</taxon>
        <taxon>Asparagoideae</taxon>
        <taxon>Asparagus</taxon>
    </lineage>
</organism>
<dbReference type="GO" id="GO:0003677">
    <property type="term" value="F:DNA binding"/>
    <property type="evidence" value="ECO:0007669"/>
    <property type="project" value="UniProtKB-KW"/>
</dbReference>
<keyword evidence="10" id="KW-1185">Reference proteome</keyword>
<dbReference type="EMBL" id="CM007383">
    <property type="protein sequence ID" value="ONK74558.1"/>
    <property type="molecule type" value="Genomic_DNA"/>
</dbReference>
<dbReference type="PANTHER" id="PTHR32467:SF157">
    <property type="entry name" value="AP2-LIKE ETHYLENE-RESPONSIVE TRANSCRIPTION FACTOR CRL5"/>
    <property type="match status" value="1"/>
</dbReference>
<keyword evidence="6" id="KW-0539">Nucleus</keyword>
<dbReference type="PANTHER" id="PTHR32467">
    <property type="entry name" value="AP2-LIKE ETHYLENE-RESPONSIVE TRANSCRIPTION FACTOR"/>
    <property type="match status" value="1"/>
</dbReference>
<dbReference type="InterPro" id="IPR016177">
    <property type="entry name" value="DNA-bd_dom_sf"/>
</dbReference>
<evidence type="ECO:0000256" key="1">
    <source>
        <dbReference type="ARBA" id="ARBA00004123"/>
    </source>
</evidence>
<evidence type="ECO:0000256" key="5">
    <source>
        <dbReference type="ARBA" id="ARBA00023163"/>
    </source>
</evidence>
<dbReference type="AlphaFoldDB" id="A0A5P1F857"/>
<dbReference type="SUPFAM" id="SSF54171">
    <property type="entry name" value="DNA-binding domain"/>
    <property type="match status" value="2"/>
</dbReference>
<protein>
    <recommendedName>
        <fullName evidence="8">AP2/ERF domain-containing protein</fullName>
    </recommendedName>
</protein>
<feature type="domain" description="AP2/ERF" evidence="8">
    <location>
        <begin position="234"/>
        <end position="300"/>
    </location>
</feature>
<dbReference type="FunFam" id="3.30.730.10:FF:000002">
    <property type="entry name" value="AP2-like ethylene-responsive transcription factor"/>
    <property type="match status" value="1"/>
</dbReference>
<accession>A0A5P1F857</accession>
<dbReference type="GO" id="GO:0003700">
    <property type="term" value="F:DNA-binding transcription factor activity"/>
    <property type="evidence" value="ECO:0007669"/>
    <property type="project" value="InterPro"/>
</dbReference>
<keyword evidence="3" id="KW-0805">Transcription regulation</keyword>
<comment type="similarity">
    <text evidence="7">Belongs to the AP2/ERF transcription factor family. AP2 subfamily.</text>
</comment>
<gene>
    <name evidence="9" type="ORF">A4U43_C03F7670</name>
</gene>
<dbReference type="PROSITE" id="PS51032">
    <property type="entry name" value="AP2_ERF"/>
    <property type="match status" value="2"/>
</dbReference>
<dbReference type="Gene3D" id="3.30.730.10">
    <property type="entry name" value="AP2/ERF domain"/>
    <property type="match status" value="2"/>
</dbReference>
<proteinExistence type="inferred from homology"/>
<dbReference type="GO" id="GO:0005634">
    <property type="term" value="C:nucleus"/>
    <property type="evidence" value="ECO:0007669"/>
    <property type="project" value="UniProtKB-SubCell"/>
</dbReference>
<comment type="subcellular location">
    <subcellularLocation>
        <location evidence="1">Nucleus</location>
    </subcellularLocation>
</comment>
<sequence>MSDNTTNWLGFSLSSHLNMEQNQTHPTSSALSSQPQNSLFLSPHFSNSALCYGVEAENNGASFYSNQLSVLPLKSDGSLCFMQEGMVASESPKLEDFLGCGPNMGTHNYSNSEREAMALSLDSMYYSQETEGEENRGQELNQFSYMQPLHELYEAPVGDLKNWAPGFGDLQTLSLSMSPGTQSGYAAAQHQISSVSNNECMALEPRKKRGAGKGEKKQPVPRKSIDTFGQRTSQYRGVTRHRWTGRYEAHLWDNSCKKEGQSRKGRQVYLGGYDMEEKAARAYDMAALKYWGPSTHINFPLDSYRDQIEEMQNMTRQEFVAHLRRKSSGFSRGASIYRGVTRHHQHGRWQARIGRVSGNKDLYLGTFSTQEEAAEAYDIAAIKFRGLSAVTNFDITRYDVDKITNSNTLLPRELARRIKTIEGNNNVTVAQSSCRELQLISEQNEYQQFSNNLQGFDDSGKMVNHHLSNSSSLVTSLSSSAEASPDRSGLPMILGKPVNSWGPMGQLPVFAAWADIS</sequence>
<dbReference type="Pfam" id="PF00847">
    <property type="entry name" value="AP2"/>
    <property type="match status" value="2"/>
</dbReference>
<evidence type="ECO:0000256" key="6">
    <source>
        <dbReference type="ARBA" id="ARBA00023242"/>
    </source>
</evidence>
<name>A0A5P1F857_ASPOF</name>
<evidence type="ECO:0000256" key="2">
    <source>
        <dbReference type="ARBA" id="ARBA00022737"/>
    </source>
</evidence>
<dbReference type="CDD" id="cd00018">
    <property type="entry name" value="AP2"/>
    <property type="match status" value="2"/>
</dbReference>
<dbReference type="Gramene" id="ONK74558">
    <property type="protein sequence ID" value="ONK74558"/>
    <property type="gene ID" value="A4U43_C03F7670"/>
</dbReference>
<evidence type="ECO:0000256" key="4">
    <source>
        <dbReference type="ARBA" id="ARBA00023125"/>
    </source>
</evidence>
<dbReference type="OrthoDB" id="207175at2759"/>
<evidence type="ECO:0000256" key="3">
    <source>
        <dbReference type="ARBA" id="ARBA00023015"/>
    </source>
</evidence>
<dbReference type="PRINTS" id="PR00367">
    <property type="entry name" value="ETHRSPELEMNT"/>
</dbReference>
<dbReference type="FunFam" id="3.30.730.10:FF:000003">
    <property type="entry name" value="AP2-like ethylene-responsive transcription factor ANT"/>
    <property type="match status" value="1"/>
</dbReference>
<feature type="domain" description="AP2/ERF" evidence="8">
    <location>
        <begin position="336"/>
        <end position="394"/>
    </location>
</feature>
<keyword evidence="2" id="KW-0677">Repeat</keyword>